<feature type="region of interest" description="Disordered" evidence="3">
    <location>
        <begin position="608"/>
        <end position="634"/>
    </location>
</feature>
<dbReference type="GO" id="GO:0032154">
    <property type="term" value="C:cleavage furrow"/>
    <property type="evidence" value="ECO:0007669"/>
    <property type="project" value="TreeGrafter"/>
</dbReference>
<feature type="domain" description="Phorbol-ester/DAG-type" evidence="4">
    <location>
        <begin position="316"/>
        <end position="365"/>
    </location>
</feature>
<evidence type="ECO:0000313" key="7">
    <source>
        <dbReference type="Proteomes" id="UP001295444"/>
    </source>
</evidence>
<evidence type="ECO:0000259" key="5">
    <source>
        <dbReference type="PROSITE" id="PS50238"/>
    </source>
</evidence>
<keyword evidence="1" id="KW-0479">Metal-binding</keyword>
<dbReference type="GO" id="GO:0007266">
    <property type="term" value="P:Rho protein signal transduction"/>
    <property type="evidence" value="ECO:0007669"/>
    <property type="project" value="TreeGrafter"/>
</dbReference>
<name>A0AAD1SPR7_PELCU</name>
<dbReference type="InterPro" id="IPR046349">
    <property type="entry name" value="C1-like_sf"/>
</dbReference>
<proteinExistence type="predicted"/>
<evidence type="ECO:0000259" key="4">
    <source>
        <dbReference type="PROSITE" id="PS50081"/>
    </source>
</evidence>
<accession>A0AAD1SPR7</accession>
<dbReference type="InterPro" id="IPR008936">
    <property type="entry name" value="Rho_GTPase_activation_prot"/>
</dbReference>
<dbReference type="PROSITE" id="PS50081">
    <property type="entry name" value="ZF_DAG_PE_2"/>
    <property type="match status" value="1"/>
</dbReference>
<dbReference type="AlphaFoldDB" id="A0AAD1SPR7"/>
<dbReference type="CDD" id="cd04382">
    <property type="entry name" value="RhoGAP_MgcRacGAP"/>
    <property type="match status" value="1"/>
</dbReference>
<dbReference type="GO" id="GO:0051233">
    <property type="term" value="C:spindle midzone"/>
    <property type="evidence" value="ECO:0007669"/>
    <property type="project" value="TreeGrafter"/>
</dbReference>
<dbReference type="InterPro" id="IPR002219">
    <property type="entry name" value="PKC_DAG/PE"/>
</dbReference>
<evidence type="ECO:0000313" key="6">
    <source>
        <dbReference type="EMBL" id="CAH2305280.1"/>
    </source>
</evidence>
<protein>
    <submittedName>
        <fullName evidence="6">Rac GTPase-activating 1-like</fullName>
    </submittedName>
</protein>
<dbReference type="GO" id="GO:0030496">
    <property type="term" value="C:midbody"/>
    <property type="evidence" value="ECO:0007669"/>
    <property type="project" value="TreeGrafter"/>
</dbReference>
<organism evidence="6 7">
    <name type="scientific">Pelobates cultripes</name>
    <name type="common">Western spadefoot toad</name>
    <dbReference type="NCBI Taxonomy" id="61616"/>
    <lineage>
        <taxon>Eukaryota</taxon>
        <taxon>Metazoa</taxon>
        <taxon>Chordata</taxon>
        <taxon>Craniata</taxon>
        <taxon>Vertebrata</taxon>
        <taxon>Euteleostomi</taxon>
        <taxon>Amphibia</taxon>
        <taxon>Batrachia</taxon>
        <taxon>Anura</taxon>
        <taxon>Pelobatoidea</taxon>
        <taxon>Pelobatidae</taxon>
        <taxon>Pelobates</taxon>
    </lineage>
</organism>
<dbReference type="GO" id="GO:0097149">
    <property type="term" value="C:centralspindlin complex"/>
    <property type="evidence" value="ECO:0007669"/>
    <property type="project" value="TreeGrafter"/>
</dbReference>
<dbReference type="GO" id="GO:0005096">
    <property type="term" value="F:GTPase activator activity"/>
    <property type="evidence" value="ECO:0007669"/>
    <property type="project" value="TreeGrafter"/>
</dbReference>
<dbReference type="PANTHER" id="PTHR46199">
    <property type="entry name" value="RAC GTPASE-ACTIVATING PROTEIN 1"/>
    <property type="match status" value="1"/>
</dbReference>
<dbReference type="Pfam" id="PF00620">
    <property type="entry name" value="RhoGAP"/>
    <property type="match status" value="1"/>
</dbReference>
<evidence type="ECO:0000256" key="1">
    <source>
        <dbReference type="ARBA" id="ARBA00022723"/>
    </source>
</evidence>
<gene>
    <name evidence="6" type="ORF">PECUL_23A057057</name>
</gene>
<dbReference type="SUPFAM" id="SSF57889">
    <property type="entry name" value="Cysteine-rich domain"/>
    <property type="match status" value="1"/>
</dbReference>
<reference evidence="6" key="1">
    <citation type="submission" date="2022-03" db="EMBL/GenBank/DDBJ databases">
        <authorList>
            <person name="Alioto T."/>
            <person name="Alioto T."/>
            <person name="Gomez Garrido J."/>
        </authorList>
    </citation>
    <scope>NUCLEOTIDE SEQUENCE</scope>
</reference>
<dbReference type="Gene3D" id="3.30.60.20">
    <property type="match status" value="1"/>
</dbReference>
<dbReference type="GO" id="GO:0000281">
    <property type="term" value="P:mitotic cytokinesis"/>
    <property type="evidence" value="ECO:0007669"/>
    <property type="project" value="TreeGrafter"/>
</dbReference>
<keyword evidence="7" id="KW-1185">Reference proteome</keyword>
<dbReference type="GO" id="GO:0005634">
    <property type="term" value="C:nucleus"/>
    <property type="evidence" value="ECO:0007669"/>
    <property type="project" value="TreeGrafter"/>
</dbReference>
<dbReference type="CDD" id="cd20821">
    <property type="entry name" value="C1_MgcRacGAP"/>
    <property type="match status" value="1"/>
</dbReference>
<dbReference type="Gene3D" id="1.10.555.10">
    <property type="entry name" value="Rho GTPase activation protein"/>
    <property type="match status" value="1"/>
</dbReference>
<dbReference type="PROSITE" id="PS50238">
    <property type="entry name" value="RHOGAP"/>
    <property type="match status" value="1"/>
</dbReference>
<keyword evidence="2" id="KW-0862">Zinc</keyword>
<evidence type="ECO:0000256" key="3">
    <source>
        <dbReference type="SAM" id="MobiDB-lite"/>
    </source>
</evidence>
<dbReference type="SUPFAM" id="SSF48350">
    <property type="entry name" value="GTPase activation domain, GAP"/>
    <property type="match status" value="1"/>
</dbReference>
<dbReference type="Proteomes" id="UP001295444">
    <property type="component" value="Chromosome 07"/>
</dbReference>
<sequence>MWESRKRALQSYFDQMLKIIDFNVTAEEEFIQVAQSFDVARGQWQKADQELKEKREFLIKCESERSALQVMLKHARNQVEVEMRKRQKVEVELDKVEHLNVFRYFFFFFFLIFPFKERQLLLIGDLLKTDGQAVAPLSESVLAFFGRTKGNAATQDGNRTSIVDDSFLSYSGISYDRTDDDLDLDELPGKPYKQKPQERRMSGLSQVDIPFGTRSRSSLAPVIAPLLKRSRHSVATAIVPDNERETVIAKSTMLVTDGGSVQAMSTVEAVPRRKSRRSRAIFCLQDQSITLPQITEAEQEPELEAVMIAPSNVAQTHAFLSKTMIRAELCAVCGQKTRFGKMSLKCRNCRILIHPECKGYCSRSCSSPAPPTQSIYPKNGQGVLADFAPTTSLRVPGLVIHCVNEIERRGLSERGIYRISGCDSHVKELKQKLLQGKVKAQQLEREDIHAVCGALKEFLRNLQEPLLTFSLHAQFMDAADLMDENEARAEVCQAVHELPIANRETLSFLIVHLNRVMKSPDCKMDKMNLSRVFGPTLVGYSVPNPSPLMIMQDTPRQAKVMMLLLSVPCSFWNQFISSFQEAQNCDSVTMAQGRLFRPLTSPEMKIAPCSSNFPPPSSGNLPRKPGRLFTSPNA</sequence>
<dbReference type="EMBL" id="OW240918">
    <property type="protein sequence ID" value="CAH2305280.1"/>
    <property type="molecule type" value="Genomic_DNA"/>
</dbReference>
<dbReference type="InterPro" id="IPR000198">
    <property type="entry name" value="RhoGAP_dom"/>
</dbReference>
<evidence type="ECO:0000256" key="2">
    <source>
        <dbReference type="ARBA" id="ARBA00022833"/>
    </source>
</evidence>
<dbReference type="GO" id="GO:0051256">
    <property type="term" value="P:mitotic spindle midzone assembly"/>
    <property type="evidence" value="ECO:0007669"/>
    <property type="project" value="TreeGrafter"/>
</dbReference>
<dbReference type="SMART" id="SM00324">
    <property type="entry name" value="RhoGAP"/>
    <property type="match status" value="1"/>
</dbReference>
<dbReference type="GO" id="GO:0046872">
    <property type="term" value="F:metal ion binding"/>
    <property type="evidence" value="ECO:0007669"/>
    <property type="project" value="UniProtKB-KW"/>
</dbReference>
<feature type="domain" description="Rho-GAP" evidence="5">
    <location>
        <begin position="382"/>
        <end position="572"/>
    </location>
</feature>
<dbReference type="PANTHER" id="PTHR46199:SF6">
    <property type="entry name" value="RAC GTPASE ACTIVATING PROTEIN 1"/>
    <property type="match status" value="1"/>
</dbReference>